<name>A0ACC3CBQ1_PYRYE</name>
<dbReference type="Proteomes" id="UP000798662">
    <property type="component" value="Chromosome 3"/>
</dbReference>
<keyword evidence="2" id="KW-1185">Reference proteome</keyword>
<sequence>MTQDAAYALLDVASSPVSAVPNCSQTLTMSEPLVDSDAEKQSRNGLFGGPSSLPSAGRRATIAGLPSLASFGQMQAGEHDRVHAETAPLEQRATATTSPGEVFVQPVARVGRLAGRRRATIGAPPSAATPRGPGAAVPHYARPMTPHAPHGAAADIQPAAPACLRPPPRRFLPPPPSRGSARAAASPSTAAAVASGRRQLSNPRSVGSAGGGCPSPAASPSATPSGDRPPVAPPRAARESPTNTAAPSPAGAPQSSGSLEHGIPTTASTLARISGLDARVSSLETFMKQSVSELRQGMEAHGASLEKVARAVGTLQSTTCKAEAETTKKNDDFDHDADGSSFGDMTVAVPGDGVIDEEDAQEAPSTRGDGNSTNPAAVAPDAPRHAAHTGTVGKTGIAKVQESVRARADSNMAGLRLMVAIRPVLQTAVNRRIGLAMVGQHAYPPPDMITDMTLVAVQSKRGGTIEDAQEFLLSDIRKPTKGKKFSAVPGKRLPTLKASVPLALVLPHTIENLKKRMVPAWFDYNGVDMLKMSDIDAVKWLIEDKYASSEDGGKGIGAAVKDGLLSLGSDHRIKDGGVGVGQLTECTTGHFNMAACFVRSYLELIVVDNRGRRRKGKDFGWYVRYRAEGMRSNRFLPTDDKPYRGMVLVDAADQNRMMFDDDETKAAQALLEAQDKYSKKLPELLKALQAAAVDQ</sequence>
<reference evidence="1" key="1">
    <citation type="submission" date="2019-11" db="EMBL/GenBank/DDBJ databases">
        <title>Nori genome reveals adaptations in red seaweeds to the harsh intertidal environment.</title>
        <authorList>
            <person name="Wang D."/>
            <person name="Mao Y."/>
        </authorList>
    </citation>
    <scope>NUCLEOTIDE SEQUENCE</scope>
    <source>
        <tissue evidence="1">Gametophyte</tissue>
    </source>
</reference>
<comment type="caution">
    <text evidence="1">The sequence shown here is derived from an EMBL/GenBank/DDBJ whole genome shotgun (WGS) entry which is preliminary data.</text>
</comment>
<evidence type="ECO:0000313" key="1">
    <source>
        <dbReference type="EMBL" id="KAK1867228.1"/>
    </source>
</evidence>
<protein>
    <submittedName>
        <fullName evidence="1">Uncharacterized protein</fullName>
    </submittedName>
</protein>
<gene>
    <name evidence="1" type="ORF">I4F81_009735</name>
</gene>
<dbReference type="EMBL" id="CM020620">
    <property type="protein sequence ID" value="KAK1867228.1"/>
    <property type="molecule type" value="Genomic_DNA"/>
</dbReference>
<organism evidence="1 2">
    <name type="scientific">Pyropia yezoensis</name>
    <name type="common">Susabi-nori</name>
    <name type="synonym">Porphyra yezoensis</name>
    <dbReference type="NCBI Taxonomy" id="2788"/>
    <lineage>
        <taxon>Eukaryota</taxon>
        <taxon>Rhodophyta</taxon>
        <taxon>Bangiophyceae</taxon>
        <taxon>Bangiales</taxon>
        <taxon>Bangiaceae</taxon>
        <taxon>Pyropia</taxon>
    </lineage>
</organism>
<evidence type="ECO:0000313" key="2">
    <source>
        <dbReference type="Proteomes" id="UP000798662"/>
    </source>
</evidence>
<proteinExistence type="predicted"/>
<accession>A0ACC3CBQ1</accession>